<dbReference type="AlphaFoldDB" id="A0A8J1TTI1"/>
<comment type="caution">
    <text evidence="3">The sequence shown here is derived from an EMBL/GenBank/DDBJ whole genome shotgun (WGS) entry which is preliminary data.</text>
</comment>
<evidence type="ECO:0000256" key="1">
    <source>
        <dbReference type="ARBA" id="ARBA00022737"/>
    </source>
</evidence>
<dbReference type="Proteomes" id="UP000749559">
    <property type="component" value="Unassembled WGS sequence"/>
</dbReference>
<dbReference type="EMBL" id="CAIIXF020000007">
    <property type="protein sequence ID" value="CAH1789529.1"/>
    <property type="molecule type" value="Genomic_DNA"/>
</dbReference>
<evidence type="ECO:0000313" key="3">
    <source>
        <dbReference type="EMBL" id="CAH1789529.1"/>
    </source>
</evidence>
<dbReference type="PANTHER" id="PTHR22906:SF21">
    <property type="entry name" value="SEMA DOMAIN-CONTAINING PROTEIN"/>
    <property type="match status" value="1"/>
</dbReference>
<sequence length="358" mass="41678">RPNKLTKIVKRPNKLTKYVKRPNKLTKIVKRPNKLTKYVKRPNELTKIVNRPNEITKYVKRPNKYTKEVKPNTFEITLPNKEKKDRPIKVAYPKTKEIKRPKKYKNYVKRPNKYKKVVKPKTFEIKLPNKQRKDVKLKVTYAQTKEIKRPHKYAKDGKRPHKYSKEINPNIFDIHFKDPKLTNYIKVPSKYTKDAKRPNKYDVRIKRASRSNDDPEFEHRPRREKHSNVITGITKANQGELKQTFGTDKPKKIANTDMTKTESLIVGSRHEAIPAPTIPVDAPGQPKTYGTTVNTLPRVIEERDDDSGYGEWSPWTECSLTCGITSGTRQRTRTCDSEQGRCNGPNSELMLCNVLVCN</sequence>
<dbReference type="Pfam" id="PF00090">
    <property type="entry name" value="TSP_1"/>
    <property type="match status" value="1"/>
</dbReference>
<feature type="non-terminal residue" evidence="3">
    <location>
        <position position="1"/>
    </location>
</feature>
<reference evidence="3" key="1">
    <citation type="submission" date="2022-03" db="EMBL/GenBank/DDBJ databases">
        <authorList>
            <person name="Martin C."/>
        </authorList>
    </citation>
    <scope>NUCLEOTIDE SEQUENCE</scope>
</reference>
<dbReference type="SUPFAM" id="SSF82895">
    <property type="entry name" value="TSP-1 type 1 repeat"/>
    <property type="match status" value="1"/>
</dbReference>
<keyword evidence="1" id="KW-0677">Repeat</keyword>
<keyword evidence="4" id="KW-1185">Reference proteome</keyword>
<dbReference type="SMART" id="SM00209">
    <property type="entry name" value="TSP1"/>
    <property type="match status" value="1"/>
</dbReference>
<accession>A0A8J1TTI1</accession>
<dbReference type="InterPro" id="IPR052065">
    <property type="entry name" value="Compl_asym_regulator"/>
</dbReference>
<evidence type="ECO:0000256" key="2">
    <source>
        <dbReference type="ARBA" id="ARBA00023157"/>
    </source>
</evidence>
<dbReference type="InterPro" id="IPR000884">
    <property type="entry name" value="TSP1_rpt"/>
</dbReference>
<evidence type="ECO:0000313" key="4">
    <source>
        <dbReference type="Proteomes" id="UP000749559"/>
    </source>
</evidence>
<dbReference type="InterPro" id="IPR036383">
    <property type="entry name" value="TSP1_rpt_sf"/>
</dbReference>
<proteinExistence type="predicted"/>
<gene>
    <name evidence="3" type="ORF">OFUS_LOCUS14871</name>
</gene>
<dbReference type="PANTHER" id="PTHR22906">
    <property type="entry name" value="PROPERDIN"/>
    <property type="match status" value="1"/>
</dbReference>
<protein>
    <submittedName>
        <fullName evidence="3">Uncharacterized protein</fullName>
    </submittedName>
</protein>
<keyword evidence="2" id="KW-1015">Disulfide bond</keyword>
<dbReference type="Gene3D" id="2.20.100.10">
    <property type="entry name" value="Thrombospondin type-1 (TSP1) repeat"/>
    <property type="match status" value="1"/>
</dbReference>
<organism evidence="3 4">
    <name type="scientific">Owenia fusiformis</name>
    <name type="common">Polychaete worm</name>
    <dbReference type="NCBI Taxonomy" id="6347"/>
    <lineage>
        <taxon>Eukaryota</taxon>
        <taxon>Metazoa</taxon>
        <taxon>Spiralia</taxon>
        <taxon>Lophotrochozoa</taxon>
        <taxon>Annelida</taxon>
        <taxon>Polychaeta</taxon>
        <taxon>Sedentaria</taxon>
        <taxon>Canalipalpata</taxon>
        <taxon>Sabellida</taxon>
        <taxon>Oweniida</taxon>
        <taxon>Oweniidae</taxon>
        <taxon>Owenia</taxon>
    </lineage>
</organism>
<dbReference type="PROSITE" id="PS50092">
    <property type="entry name" value="TSP1"/>
    <property type="match status" value="1"/>
</dbReference>
<name>A0A8J1TTI1_OWEFU</name>